<gene>
    <name evidence="19" type="ORF">ACFPQB_00830</name>
</gene>
<evidence type="ECO:0000256" key="12">
    <source>
        <dbReference type="ARBA" id="ARBA00022840"/>
    </source>
</evidence>
<dbReference type="CDD" id="cd05387">
    <property type="entry name" value="BY-kinase"/>
    <property type="match status" value="1"/>
</dbReference>
<feature type="domain" description="Polysaccharide chain length determinant N-terminal" evidence="17">
    <location>
        <begin position="2"/>
        <end position="87"/>
    </location>
</feature>
<dbReference type="Pfam" id="PF02706">
    <property type="entry name" value="Wzz"/>
    <property type="match status" value="1"/>
</dbReference>
<keyword evidence="12" id="KW-0067">ATP-binding</keyword>
<dbReference type="Gene3D" id="3.40.50.300">
    <property type="entry name" value="P-loop containing nucleotide triphosphate hydrolases"/>
    <property type="match status" value="1"/>
</dbReference>
<keyword evidence="11" id="KW-0418">Kinase</keyword>
<accession>A0ABW0ZD25</accession>
<evidence type="ECO:0000256" key="5">
    <source>
        <dbReference type="ARBA" id="ARBA00011903"/>
    </source>
</evidence>
<dbReference type="Proteomes" id="UP001596072">
    <property type="component" value="Unassembled WGS sequence"/>
</dbReference>
<evidence type="ECO:0000256" key="11">
    <source>
        <dbReference type="ARBA" id="ARBA00022777"/>
    </source>
</evidence>
<dbReference type="PANTHER" id="PTHR32309:SF13">
    <property type="entry name" value="FERRIC ENTEROBACTIN TRANSPORT PROTEIN FEPE"/>
    <property type="match status" value="1"/>
</dbReference>
<keyword evidence="7" id="KW-0997">Cell inner membrane</keyword>
<evidence type="ECO:0000256" key="10">
    <source>
        <dbReference type="ARBA" id="ARBA00022741"/>
    </source>
</evidence>
<evidence type="ECO:0000256" key="4">
    <source>
        <dbReference type="ARBA" id="ARBA00008883"/>
    </source>
</evidence>
<comment type="similarity">
    <text evidence="3">Belongs to the CpsD/CapB family.</text>
</comment>
<dbReference type="InterPro" id="IPR050445">
    <property type="entry name" value="Bact_polysacc_biosynth/exp"/>
</dbReference>
<protein>
    <recommendedName>
        <fullName evidence="5">non-specific protein-tyrosine kinase</fullName>
        <ecNumber evidence="5">2.7.10.2</ecNumber>
    </recommendedName>
</protein>
<comment type="similarity">
    <text evidence="4">Belongs to the etk/wzc family.</text>
</comment>
<keyword evidence="20" id="KW-1185">Reference proteome</keyword>
<evidence type="ECO:0000256" key="9">
    <source>
        <dbReference type="ARBA" id="ARBA00022692"/>
    </source>
</evidence>
<keyword evidence="14" id="KW-0472">Membrane</keyword>
<evidence type="ECO:0000313" key="20">
    <source>
        <dbReference type="Proteomes" id="UP001596072"/>
    </source>
</evidence>
<evidence type="ECO:0000256" key="2">
    <source>
        <dbReference type="ARBA" id="ARBA00006683"/>
    </source>
</evidence>
<evidence type="ECO:0000256" key="8">
    <source>
        <dbReference type="ARBA" id="ARBA00022679"/>
    </source>
</evidence>
<dbReference type="InterPro" id="IPR027417">
    <property type="entry name" value="P-loop_NTPase"/>
</dbReference>
<comment type="catalytic activity">
    <reaction evidence="16">
        <text>L-tyrosyl-[protein] + ATP = O-phospho-L-tyrosyl-[protein] + ADP + H(+)</text>
        <dbReference type="Rhea" id="RHEA:10596"/>
        <dbReference type="Rhea" id="RHEA-COMP:10136"/>
        <dbReference type="Rhea" id="RHEA-COMP:20101"/>
        <dbReference type="ChEBI" id="CHEBI:15378"/>
        <dbReference type="ChEBI" id="CHEBI:30616"/>
        <dbReference type="ChEBI" id="CHEBI:46858"/>
        <dbReference type="ChEBI" id="CHEBI:61978"/>
        <dbReference type="ChEBI" id="CHEBI:456216"/>
        <dbReference type="EC" id="2.7.10.2"/>
    </reaction>
</comment>
<evidence type="ECO:0000259" key="18">
    <source>
        <dbReference type="Pfam" id="PF13614"/>
    </source>
</evidence>
<comment type="subcellular location">
    <subcellularLocation>
        <location evidence="1">Cell inner membrane</location>
        <topology evidence="1">Multi-pass membrane protein</topology>
    </subcellularLocation>
</comment>
<dbReference type="SUPFAM" id="SSF52540">
    <property type="entry name" value="P-loop containing nucleoside triphosphate hydrolases"/>
    <property type="match status" value="1"/>
</dbReference>
<feature type="domain" description="AAA" evidence="18">
    <location>
        <begin position="265"/>
        <end position="419"/>
    </location>
</feature>
<keyword evidence="8 19" id="KW-0808">Transferase</keyword>
<keyword evidence="10" id="KW-0547">Nucleotide-binding</keyword>
<evidence type="ECO:0000256" key="7">
    <source>
        <dbReference type="ARBA" id="ARBA00022519"/>
    </source>
</evidence>
<dbReference type="InterPro" id="IPR005702">
    <property type="entry name" value="Wzc-like_C"/>
</dbReference>
<dbReference type="NCBIfam" id="TIGR01007">
    <property type="entry name" value="eps_fam"/>
    <property type="match status" value="1"/>
</dbReference>
<evidence type="ECO:0000259" key="17">
    <source>
        <dbReference type="Pfam" id="PF02706"/>
    </source>
</evidence>
<dbReference type="Pfam" id="PF13614">
    <property type="entry name" value="AAA_31"/>
    <property type="match status" value="1"/>
</dbReference>
<dbReference type="RefSeq" id="WP_136433398.1">
    <property type="nucleotide sequence ID" value="NZ_JBHSNS010000001.1"/>
</dbReference>
<evidence type="ECO:0000256" key="16">
    <source>
        <dbReference type="ARBA" id="ARBA00051245"/>
    </source>
</evidence>
<evidence type="ECO:0000256" key="13">
    <source>
        <dbReference type="ARBA" id="ARBA00022989"/>
    </source>
</evidence>
<dbReference type="EMBL" id="JBHSNS010000001">
    <property type="protein sequence ID" value="MFC5727441.1"/>
    <property type="molecule type" value="Genomic_DNA"/>
</dbReference>
<evidence type="ECO:0000313" key="19">
    <source>
        <dbReference type="EMBL" id="MFC5727441.1"/>
    </source>
</evidence>
<organism evidence="19 20">
    <name type="scientific">Nocardioides vastitatis</name>
    <dbReference type="NCBI Taxonomy" id="2568655"/>
    <lineage>
        <taxon>Bacteria</taxon>
        <taxon>Bacillati</taxon>
        <taxon>Actinomycetota</taxon>
        <taxon>Actinomycetes</taxon>
        <taxon>Propionibacteriales</taxon>
        <taxon>Nocardioidaceae</taxon>
        <taxon>Nocardioides</taxon>
    </lineage>
</organism>
<comment type="caution">
    <text evidence="19">The sequence shown here is derived from an EMBL/GenBank/DDBJ whole genome shotgun (WGS) entry which is preliminary data.</text>
</comment>
<evidence type="ECO:0000256" key="1">
    <source>
        <dbReference type="ARBA" id="ARBA00004429"/>
    </source>
</evidence>
<keyword evidence="13" id="KW-1133">Transmembrane helix</keyword>
<dbReference type="InterPro" id="IPR025669">
    <property type="entry name" value="AAA_dom"/>
</dbReference>
<keyword evidence="6" id="KW-1003">Cell membrane</keyword>
<reference evidence="20" key="1">
    <citation type="journal article" date="2019" name="Int. J. Syst. Evol. Microbiol.">
        <title>The Global Catalogue of Microorganisms (GCM) 10K type strain sequencing project: providing services to taxonomists for standard genome sequencing and annotation.</title>
        <authorList>
            <consortium name="The Broad Institute Genomics Platform"/>
            <consortium name="The Broad Institute Genome Sequencing Center for Infectious Disease"/>
            <person name="Wu L."/>
            <person name="Ma J."/>
        </authorList>
    </citation>
    <scope>NUCLEOTIDE SEQUENCE [LARGE SCALE GENOMIC DNA]</scope>
    <source>
        <strain evidence="20">YIM 94188</strain>
    </source>
</reference>
<sequence length="459" mass="48738">MELRDYLKILRRRWLSILVIAAICGGLAALVTALQTPQYASSARLFVSTSQTDDAQLFQGGQFSAQRVKSYADLITSRELADRVIADTGLEIEPGDLSAKVSAQAVLETVNLEITATDPDAHRAQRIAQSYAEQLRDLVRELETPSGQAEAPIKATIVDAASFSEDPVSPQPVRNIGLGVVAGLVLGFGAAVVRELVDTRITSSEDVTAVTDLPMLGAIINDPTAVKTPLLTQIPAHSPRAESFRVLRTNLQFVDVDRNHKVFVVTSALPGEGKTSTAVNLALSLVQGGCRTMLIECDLRRPKAAGRLGLDSAIGVTSILVGRVKAEEAVQIHDDSGLSFIAAGPVPPNPAELLQSHAMAELLRIARDEYDVVLLDAPPLLPVTDAAVLSARADGALLVVSHGTVTREQVRHSLERLEQVDAGVVGIVLNKVPGKGSAYGYGYGYGYAPNKNAEAADHG</sequence>
<dbReference type="EC" id="2.7.10.2" evidence="5"/>
<dbReference type="InterPro" id="IPR003856">
    <property type="entry name" value="LPS_length_determ_N"/>
</dbReference>
<evidence type="ECO:0000256" key="6">
    <source>
        <dbReference type="ARBA" id="ARBA00022475"/>
    </source>
</evidence>
<evidence type="ECO:0000256" key="14">
    <source>
        <dbReference type="ARBA" id="ARBA00023136"/>
    </source>
</evidence>
<dbReference type="PANTHER" id="PTHR32309">
    <property type="entry name" value="TYROSINE-PROTEIN KINASE"/>
    <property type="match status" value="1"/>
</dbReference>
<name>A0ABW0ZD25_9ACTN</name>
<keyword evidence="9" id="KW-0812">Transmembrane</keyword>
<evidence type="ECO:0000256" key="15">
    <source>
        <dbReference type="ARBA" id="ARBA00023137"/>
    </source>
</evidence>
<comment type="similarity">
    <text evidence="2">Belongs to the CpsC/CapA family.</text>
</comment>
<proteinExistence type="inferred from homology"/>
<evidence type="ECO:0000256" key="3">
    <source>
        <dbReference type="ARBA" id="ARBA00007316"/>
    </source>
</evidence>
<keyword evidence="15" id="KW-0829">Tyrosine-protein kinase</keyword>
<dbReference type="GO" id="GO:0004715">
    <property type="term" value="F:non-membrane spanning protein tyrosine kinase activity"/>
    <property type="evidence" value="ECO:0007669"/>
    <property type="project" value="UniProtKB-EC"/>
</dbReference>